<feature type="transmembrane region" description="Helical" evidence="3">
    <location>
        <begin position="21"/>
        <end position="41"/>
    </location>
</feature>
<dbReference type="CDD" id="cd11069">
    <property type="entry name" value="CYP_FUM15-like"/>
    <property type="match status" value="1"/>
</dbReference>
<dbReference type="GO" id="GO:0004497">
    <property type="term" value="F:monooxygenase activity"/>
    <property type="evidence" value="ECO:0007669"/>
    <property type="project" value="InterPro"/>
</dbReference>
<dbReference type="InterPro" id="IPR050121">
    <property type="entry name" value="Cytochrome_P450_monoxygenase"/>
</dbReference>
<evidence type="ECO:0000256" key="1">
    <source>
        <dbReference type="ARBA" id="ARBA00010617"/>
    </source>
</evidence>
<evidence type="ECO:0000313" key="5">
    <source>
        <dbReference type="RefSeq" id="XP_033455814.1"/>
    </source>
</evidence>
<reference evidence="5" key="2">
    <citation type="submission" date="2020-04" db="EMBL/GenBank/DDBJ databases">
        <authorList>
            <consortium name="NCBI Genome Project"/>
        </authorList>
    </citation>
    <scope>NUCLEOTIDE SEQUENCE</scope>
    <source>
        <strain evidence="5">CBS 342.82</strain>
    </source>
</reference>
<reference evidence="5" key="3">
    <citation type="submission" date="2025-08" db="UniProtKB">
        <authorList>
            <consortium name="RefSeq"/>
        </authorList>
    </citation>
    <scope>IDENTIFICATION</scope>
    <source>
        <strain evidence="5">CBS 342.82</strain>
    </source>
</reference>
<dbReference type="SUPFAM" id="SSF48264">
    <property type="entry name" value="Cytochrome P450"/>
    <property type="match status" value="1"/>
</dbReference>
<reference evidence="5" key="1">
    <citation type="submission" date="2020-01" db="EMBL/GenBank/DDBJ databases">
        <authorList>
            <consortium name="DOE Joint Genome Institute"/>
            <person name="Haridas S."/>
            <person name="Albert R."/>
            <person name="Binder M."/>
            <person name="Bloem J."/>
            <person name="Labutti K."/>
            <person name="Salamov A."/>
            <person name="Andreopoulos B."/>
            <person name="Baker S.E."/>
            <person name="Barry K."/>
            <person name="Bills G."/>
            <person name="Bluhm B.H."/>
            <person name="Cannon C."/>
            <person name="Castanera R."/>
            <person name="Culley D.E."/>
            <person name="Daum C."/>
            <person name="Ezra D."/>
            <person name="Gonzalez J.B."/>
            <person name="Henrissat B."/>
            <person name="Kuo A."/>
            <person name="Liang C."/>
            <person name="Lipzen A."/>
            <person name="Lutzoni F."/>
            <person name="Magnuson J."/>
            <person name="Mondo S."/>
            <person name="Nolan M."/>
            <person name="Ohm R."/>
            <person name="Pangilinan J."/>
            <person name="Park H.-J."/>
            <person name="Ramirez L."/>
            <person name="Alfaro M."/>
            <person name="Sun H."/>
            <person name="Tritt A."/>
            <person name="Yoshinaga Y."/>
            <person name="Zwiers L.-H."/>
            <person name="Turgeon B.G."/>
            <person name="Goodwin S.B."/>
            <person name="Spatafora J.W."/>
            <person name="Crous P.W."/>
            <person name="Grigoriev I.V."/>
        </authorList>
    </citation>
    <scope>NUCLEOTIDE SEQUENCE</scope>
    <source>
        <strain evidence="5">CBS 342.82</strain>
    </source>
</reference>
<keyword evidence="3" id="KW-0472">Membrane</keyword>
<dbReference type="PRINTS" id="PR00463">
    <property type="entry name" value="EP450I"/>
</dbReference>
<dbReference type="Gene3D" id="1.10.630.10">
    <property type="entry name" value="Cytochrome P450"/>
    <property type="match status" value="1"/>
</dbReference>
<dbReference type="OrthoDB" id="1470350at2759"/>
<proteinExistence type="inferred from homology"/>
<keyword evidence="3" id="KW-0812">Transmembrane</keyword>
<dbReference type="GO" id="GO:0016705">
    <property type="term" value="F:oxidoreductase activity, acting on paired donors, with incorporation or reduction of molecular oxygen"/>
    <property type="evidence" value="ECO:0007669"/>
    <property type="project" value="InterPro"/>
</dbReference>
<dbReference type="InterPro" id="IPR036396">
    <property type="entry name" value="Cyt_P450_sf"/>
</dbReference>
<gene>
    <name evidence="5" type="ORF">K489DRAFT_327261</name>
</gene>
<dbReference type="PRINTS" id="PR00385">
    <property type="entry name" value="P450"/>
</dbReference>
<keyword evidence="2" id="KW-0408">Iron</keyword>
<dbReference type="InterPro" id="IPR002401">
    <property type="entry name" value="Cyt_P450_E_grp-I"/>
</dbReference>
<dbReference type="PANTHER" id="PTHR24305:SF166">
    <property type="entry name" value="CYTOCHROME P450 12A4, MITOCHONDRIAL-RELATED"/>
    <property type="match status" value="1"/>
</dbReference>
<feature type="binding site" description="axial binding residue" evidence="2">
    <location>
        <position position="480"/>
    </location>
    <ligand>
        <name>heme</name>
        <dbReference type="ChEBI" id="CHEBI:30413"/>
    </ligand>
    <ligandPart>
        <name>Fe</name>
        <dbReference type="ChEBI" id="CHEBI:18248"/>
    </ligandPart>
</feature>
<evidence type="ECO:0000256" key="3">
    <source>
        <dbReference type="SAM" id="Phobius"/>
    </source>
</evidence>
<comment type="cofactor">
    <cofactor evidence="2">
        <name>heme</name>
        <dbReference type="ChEBI" id="CHEBI:30413"/>
    </cofactor>
</comment>
<sequence length="536" mass="58893">MTGAQLFLLPSESQASLARHVVRALVPFAISCILYSLWQIYVYPAFFSPLRHLPMAPGGYSPMGHSMAKFGTPTDTSLEDWIRNVPNDGMIRAKEVFGGDAVIATSPAILKRVLVEDSYNFTKDDNIRKILRLVLGDGLIVVEGDVHKSQKQILRGSFGTGPIKDLYPLFWQKSTILLTALQSKLSSPSDLKRVPFGRWCEQVTLDIIGVAAFGIDFDSLNKPSDTGLAGEYHELLRVDTSRAIWFLASFFLPQWIVNNIPIWEAPGVADRLTRKLNELSLEIAQNRRAEIKAGAVPAEAGPTGRADVLSGLVKNTTLSDAQLADQVLTFLTAGHETTSSALIWALVSLAQDDDVQQRLRDEIRANISSPSESDEAPPAALLDKLPLLNGVCHETLRLFPTVPFTARTAVKATQLGEFLLPVGGQVWLPVWAYNRSPHYWGQNASKFVPDRWITDGSFNNNGGAPSNYAQMTFLHGPRHCIGQGFAKGELRCLVAALAGRYHFELAEDISKYPPEGLVTVKPQNGGLLNLRVVKGW</sequence>
<dbReference type="GeneID" id="54359775"/>
<name>A0A6J3LT08_9PEZI</name>
<dbReference type="GO" id="GO:0020037">
    <property type="term" value="F:heme binding"/>
    <property type="evidence" value="ECO:0007669"/>
    <property type="project" value="InterPro"/>
</dbReference>
<evidence type="ECO:0000313" key="4">
    <source>
        <dbReference type="Proteomes" id="UP000504637"/>
    </source>
</evidence>
<keyword evidence="3" id="KW-1133">Transmembrane helix</keyword>
<dbReference type="InterPro" id="IPR001128">
    <property type="entry name" value="Cyt_P450"/>
</dbReference>
<keyword evidence="2" id="KW-0349">Heme</keyword>
<dbReference type="GO" id="GO:0005506">
    <property type="term" value="F:iron ion binding"/>
    <property type="evidence" value="ECO:0007669"/>
    <property type="project" value="InterPro"/>
</dbReference>
<dbReference type="Pfam" id="PF00067">
    <property type="entry name" value="p450"/>
    <property type="match status" value="1"/>
</dbReference>
<keyword evidence="2" id="KW-0479">Metal-binding</keyword>
<dbReference type="AlphaFoldDB" id="A0A6J3LT08"/>
<accession>A0A6J3LT08</accession>
<dbReference type="RefSeq" id="XP_033455814.1">
    <property type="nucleotide sequence ID" value="XM_033601975.1"/>
</dbReference>
<comment type="similarity">
    <text evidence="1">Belongs to the cytochrome P450 family.</text>
</comment>
<dbReference type="PANTHER" id="PTHR24305">
    <property type="entry name" value="CYTOCHROME P450"/>
    <property type="match status" value="1"/>
</dbReference>
<keyword evidence="4" id="KW-1185">Reference proteome</keyword>
<dbReference type="Proteomes" id="UP000504637">
    <property type="component" value="Unplaced"/>
</dbReference>
<evidence type="ECO:0000256" key="2">
    <source>
        <dbReference type="PIRSR" id="PIRSR602401-1"/>
    </source>
</evidence>
<protein>
    <submittedName>
        <fullName evidence="5">Cytochrome P450</fullName>
    </submittedName>
</protein>
<organism evidence="5">
    <name type="scientific">Dissoconium aciculare CBS 342.82</name>
    <dbReference type="NCBI Taxonomy" id="1314786"/>
    <lineage>
        <taxon>Eukaryota</taxon>
        <taxon>Fungi</taxon>
        <taxon>Dikarya</taxon>
        <taxon>Ascomycota</taxon>
        <taxon>Pezizomycotina</taxon>
        <taxon>Dothideomycetes</taxon>
        <taxon>Dothideomycetidae</taxon>
        <taxon>Mycosphaerellales</taxon>
        <taxon>Dissoconiaceae</taxon>
        <taxon>Dissoconium</taxon>
    </lineage>
</organism>